<accession>A0A7S2DWS5</accession>
<proteinExistence type="predicted"/>
<evidence type="ECO:0008006" key="3">
    <source>
        <dbReference type="Google" id="ProtNLM"/>
    </source>
</evidence>
<protein>
    <recommendedName>
        <fullName evidence="3">MSP domain-containing protein</fullName>
    </recommendedName>
</protein>
<dbReference type="EMBL" id="HBGU01038099">
    <property type="protein sequence ID" value="CAD9464736.1"/>
    <property type="molecule type" value="Transcribed_RNA"/>
</dbReference>
<dbReference type="AlphaFoldDB" id="A0A7S2DWS5"/>
<gene>
    <name evidence="2" type="ORF">CBRE1094_LOCUS20835</name>
</gene>
<evidence type="ECO:0000256" key="1">
    <source>
        <dbReference type="SAM" id="SignalP"/>
    </source>
</evidence>
<organism evidence="2">
    <name type="scientific">Haptolina brevifila</name>
    <dbReference type="NCBI Taxonomy" id="156173"/>
    <lineage>
        <taxon>Eukaryota</taxon>
        <taxon>Haptista</taxon>
        <taxon>Haptophyta</taxon>
        <taxon>Prymnesiophyceae</taxon>
        <taxon>Prymnesiales</taxon>
        <taxon>Prymnesiaceae</taxon>
        <taxon>Haptolina</taxon>
    </lineage>
</organism>
<evidence type="ECO:0000313" key="2">
    <source>
        <dbReference type="EMBL" id="CAD9464736.1"/>
    </source>
</evidence>
<sequence>MLALALITAAFLVPAPLAPAVRSLPAAVRLGTPIMEESEWDKYLATRDSAEMAAVEADYKSFKGIDQEFDGGDSGGGVVGDGNTDLEDQHNSATLGANRGGIADLGAGGVSVGRGNVRTLDEPVKGATEARVSSAGANYFGRSKGIAEKLIEDITEDQVKNKRMDKVRAQQKENWFNQRAIHAANREAGQGVVFGESSEGRPREGGYIARESIASDAWRSGARESEISQRDLAKHMDVISSLPAERLDGQEWGELVITSADTVQETFEVRASPRQTHVTTINVINDFNTFAPFRCGFIGGSSSAFTVNPPHGSMNRRSGAPIEVVVRYTPQGTGEVLEATLVFETEDMKKIYKFIGST</sequence>
<name>A0A7S2DWS5_9EUKA</name>
<feature type="chain" id="PRO_5030572909" description="MSP domain-containing protein" evidence="1">
    <location>
        <begin position="21"/>
        <end position="358"/>
    </location>
</feature>
<keyword evidence="1" id="KW-0732">Signal</keyword>
<feature type="signal peptide" evidence="1">
    <location>
        <begin position="1"/>
        <end position="20"/>
    </location>
</feature>
<reference evidence="2" key="1">
    <citation type="submission" date="2021-01" db="EMBL/GenBank/DDBJ databases">
        <authorList>
            <person name="Corre E."/>
            <person name="Pelletier E."/>
            <person name="Niang G."/>
            <person name="Scheremetjew M."/>
            <person name="Finn R."/>
            <person name="Kale V."/>
            <person name="Holt S."/>
            <person name="Cochrane G."/>
            <person name="Meng A."/>
            <person name="Brown T."/>
            <person name="Cohen L."/>
        </authorList>
    </citation>
    <scope>NUCLEOTIDE SEQUENCE</scope>
    <source>
        <strain evidence="2">UTEX LB 985</strain>
    </source>
</reference>